<reference evidence="1 2" key="1">
    <citation type="journal article" date="2020" name="Mol. Biol. Evol.">
        <title>Distinct Expression and Methylation Patterns for Genes with Different Fates following a Single Whole-Genome Duplication in Flowering Plants.</title>
        <authorList>
            <person name="Shi T."/>
            <person name="Rahmani R.S."/>
            <person name="Gugger P.F."/>
            <person name="Wang M."/>
            <person name="Li H."/>
            <person name="Zhang Y."/>
            <person name="Li Z."/>
            <person name="Wang Q."/>
            <person name="Van de Peer Y."/>
            <person name="Marchal K."/>
            <person name="Chen J."/>
        </authorList>
    </citation>
    <scope>NUCLEOTIDE SEQUENCE [LARGE SCALE GENOMIC DNA]</scope>
    <source>
        <tissue evidence="1">Leaf</tissue>
    </source>
</reference>
<accession>A0A822Y6A0</accession>
<dbReference type="AlphaFoldDB" id="A0A822Y6A0"/>
<evidence type="ECO:0000313" key="2">
    <source>
        <dbReference type="Proteomes" id="UP000607653"/>
    </source>
</evidence>
<dbReference type="PANTHER" id="PTHR31066">
    <property type="entry name" value="OS05G0427100 PROTEIN-RELATED"/>
    <property type="match status" value="1"/>
</dbReference>
<dbReference type="Proteomes" id="UP000607653">
    <property type="component" value="Unassembled WGS sequence"/>
</dbReference>
<protein>
    <submittedName>
        <fullName evidence="1">Uncharacterized protein</fullName>
    </submittedName>
</protein>
<name>A0A822Y6A0_NELNU</name>
<proteinExistence type="predicted"/>
<dbReference type="PANTHER" id="PTHR31066:SF27">
    <property type="entry name" value="EXPRESSED PROTEIN"/>
    <property type="match status" value="1"/>
</dbReference>
<dbReference type="EMBL" id="DUZY01000002">
    <property type="protein sequence ID" value="DAD27161.1"/>
    <property type="molecule type" value="Genomic_DNA"/>
</dbReference>
<gene>
    <name evidence="1" type="ORF">HUJ06_028629</name>
</gene>
<organism evidence="1 2">
    <name type="scientific">Nelumbo nucifera</name>
    <name type="common">Sacred lotus</name>
    <dbReference type="NCBI Taxonomy" id="4432"/>
    <lineage>
        <taxon>Eukaryota</taxon>
        <taxon>Viridiplantae</taxon>
        <taxon>Streptophyta</taxon>
        <taxon>Embryophyta</taxon>
        <taxon>Tracheophyta</taxon>
        <taxon>Spermatophyta</taxon>
        <taxon>Magnoliopsida</taxon>
        <taxon>Proteales</taxon>
        <taxon>Nelumbonaceae</taxon>
        <taxon>Nelumbo</taxon>
    </lineage>
</organism>
<dbReference type="InterPro" id="IPR053198">
    <property type="entry name" value="Gynoecium_Dev_Regulator"/>
</dbReference>
<sequence length="34" mass="3662">MCTYGGHIVPRPHDKSLCYLGGDTVIVAVDCDLL</sequence>
<comment type="caution">
    <text evidence="1">The sequence shown here is derived from an EMBL/GenBank/DDBJ whole genome shotgun (WGS) entry which is preliminary data.</text>
</comment>
<keyword evidence="2" id="KW-1185">Reference proteome</keyword>
<evidence type="ECO:0000313" key="1">
    <source>
        <dbReference type="EMBL" id="DAD27161.1"/>
    </source>
</evidence>